<keyword evidence="11" id="KW-0812">Transmembrane</keyword>
<evidence type="ECO:0000256" key="3">
    <source>
        <dbReference type="ARBA" id="ARBA00012438"/>
    </source>
</evidence>
<dbReference type="EMBL" id="QRID01000003">
    <property type="protein sequence ID" value="RHG29972.1"/>
    <property type="molecule type" value="Genomic_DNA"/>
</dbReference>
<dbReference type="AlphaFoldDB" id="A0A3R6G1N2"/>
<dbReference type="PROSITE" id="PS50109">
    <property type="entry name" value="HIS_KIN"/>
    <property type="match status" value="1"/>
</dbReference>
<dbReference type="SUPFAM" id="SSF158472">
    <property type="entry name" value="HAMP domain-like"/>
    <property type="match status" value="1"/>
</dbReference>
<dbReference type="InterPro" id="IPR036890">
    <property type="entry name" value="HATPase_C_sf"/>
</dbReference>
<dbReference type="Gene3D" id="1.10.287.130">
    <property type="match status" value="1"/>
</dbReference>
<dbReference type="InterPro" id="IPR003594">
    <property type="entry name" value="HATPase_dom"/>
</dbReference>
<evidence type="ECO:0000256" key="1">
    <source>
        <dbReference type="ARBA" id="ARBA00000085"/>
    </source>
</evidence>
<dbReference type="InterPro" id="IPR005467">
    <property type="entry name" value="His_kinase_dom"/>
</dbReference>
<dbReference type="GO" id="GO:0030295">
    <property type="term" value="F:protein kinase activator activity"/>
    <property type="evidence" value="ECO:0007669"/>
    <property type="project" value="TreeGrafter"/>
</dbReference>
<keyword evidence="8" id="KW-0067">ATP-binding</keyword>
<keyword evidence="5" id="KW-0808">Transferase</keyword>
<evidence type="ECO:0000256" key="4">
    <source>
        <dbReference type="ARBA" id="ARBA00022553"/>
    </source>
</evidence>
<dbReference type="InterPro" id="IPR004358">
    <property type="entry name" value="Sig_transdc_His_kin-like_C"/>
</dbReference>
<keyword evidence="9" id="KW-0902">Two-component regulatory system</keyword>
<dbReference type="Proteomes" id="UP000284051">
    <property type="component" value="Unassembled WGS sequence"/>
</dbReference>
<organism evidence="14 15">
    <name type="scientific">Roseburia intestinalis</name>
    <dbReference type="NCBI Taxonomy" id="166486"/>
    <lineage>
        <taxon>Bacteria</taxon>
        <taxon>Bacillati</taxon>
        <taxon>Bacillota</taxon>
        <taxon>Clostridia</taxon>
        <taxon>Lachnospirales</taxon>
        <taxon>Lachnospiraceae</taxon>
        <taxon>Roseburia</taxon>
    </lineage>
</organism>
<feature type="transmembrane region" description="Helical" evidence="11">
    <location>
        <begin position="161"/>
        <end position="180"/>
    </location>
</feature>
<feature type="domain" description="HAMP" evidence="13">
    <location>
        <begin position="181"/>
        <end position="235"/>
    </location>
</feature>
<comment type="catalytic activity">
    <reaction evidence="1">
        <text>ATP + protein L-histidine = ADP + protein N-phospho-L-histidine.</text>
        <dbReference type="EC" id="2.7.13.3"/>
    </reaction>
</comment>
<gene>
    <name evidence="14" type="ORF">DW264_04120</name>
</gene>
<dbReference type="CDD" id="cd06225">
    <property type="entry name" value="HAMP"/>
    <property type="match status" value="1"/>
</dbReference>
<evidence type="ECO:0000256" key="10">
    <source>
        <dbReference type="ARBA" id="ARBA00023136"/>
    </source>
</evidence>
<evidence type="ECO:0000256" key="6">
    <source>
        <dbReference type="ARBA" id="ARBA00022741"/>
    </source>
</evidence>
<dbReference type="SMART" id="SM00387">
    <property type="entry name" value="HATPase_c"/>
    <property type="match status" value="1"/>
</dbReference>
<name>A0A3R6G1N2_9FIRM</name>
<keyword evidence="6" id="KW-0547">Nucleotide-binding</keyword>
<dbReference type="InterPro" id="IPR003661">
    <property type="entry name" value="HisK_dim/P_dom"/>
</dbReference>
<evidence type="ECO:0000256" key="2">
    <source>
        <dbReference type="ARBA" id="ARBA00004370"/>
    </source>
</evidence>
<comment type="caution">
    <text evidence="14">The sequence shown here is derived from an EMBL/GenBank/DDBJ whole genome shotgun (WGS) entry which is preliminary data.</text>
</comment>
<dbReference type="FunFam" id="1.10.287.130:FF:000001">
    <property type="entry name" value="Two-component sensor histidine kinase"/>
    <property type="match status" value="1"/>
</dbReference>
<dbReference type="GO" id="GO:0000155">
    <property type="term" value="F:phosphorelay sensor kinase activity"/>
    <property type="evidence" value="ECO:0007669"/>
    <property type="project" value="InterPro"/>
</dbReference>
<dbReference type="InterPro" id="IPR036097">
    <property type="entry name" value="HisK_dim/P_sf"/>
</dbReference>
<evidence type="ECO:0000256" key="9">
    <source>
        <dbReference type="ARBA" id="ARBA00023012"/>
    </source>
</evidence>
<evidence type="ECO:0000259" key="13">
    <source>
        <dbReference type="PROSITE" id="PS50885"/>
    </source>
</evidence>
<keyword evidence="4" id="KW-0597">Phosphoprotein</keyword>
<comment type="subcellular location">
    <subcellularLocation>
        <location evidence="2">Membrane</location>
    </subcellularLocation>
</comment>
<dbReference type="CDD" id="cd00082">
    <property type="entry name" value="HisKA"/>
    <property type="match status" value="1"/>
</dbReference>
<dbReference type="InterPro" id="IPR050351">
    <property type="entry name" value="BphY/WalK/GraS-like"/>
</dbReference>
<dbReference type="InterPro" id="IPR003660">
    <property type="entry name" value="HAMP_dom"/>
</dbReference>
<evidence type="ECO:0000259" key="12">
    <source>
        <dbReference type="PROSITE" id="PS50109"/>
    </source>
</evidence>
<feature type="domain" description="Histidine kinase" evidence="12">
    <location>
        <begin position="243"/>
        <end position="455"/>
    </location>
</feature>
<dbReference type="Pfam" id="PF00512">
    <property type="entry name" value="HisKA"/>
    <property type="match status" value="1"/>
</dbReference>
<dbReference type="GO" id="GO:0005524">
    <property type="term" value="F:ATP binding"/>
    <property type="evidence" value="ECO:0007669"/>
    <property type="project" value="UniProtKB-KW"/>
</dbReference>
<protein>
    <recommendedName>
        <fullName evidence="3">histidine kinase</fullName>
        <ecNumber evidence="3">2.7.13.3</ecNumber>
    </recommendedName>
</protein>
<dbReference type="PANTHER" id="PTHR42878:SF7">
    <property type="entry name" value="SENSOR HISTIDINE KINASE GLRK"/>
    <property type="match status" value="1"/>
</dbReference>
<dbReference type="PROSITE" id="PS50885">
    <property type="entry name" value="HAMP"/>
    <property type="match status" value="1"/>
</dbReference>
<dbReference type="Gene3D" id="3.30.565.10">
    <property type="entry name" value="Histidine kinase-like ATPase, C-terminal domain"/>
    <property type="match status" value="1"/>
</dbReference>
<dbReference type="PRINTS" id="PR00344">
    <property type="entry name" value="BCTRLSENSOR"/>
</dbReference>
<reference evidence="14 15" key="1">
    <citation type="submission" date="2018-08" db="EMBL/GenBank/DDBJ databases">
        <title>A genome reference for cultivated species of the human gut microbiota.</title>
        <authorList>
            <person name="Zou Y."/>
            <person name="Xue W."/>
            <person name="Luo G."/>
        </authorList>
    </citation>
    <scope>NUCLEOTIDE SEQUENCE [LARGE SCALE GENOMIC DNA]</scope>
    <source>
        <strain evidence="14 15">AM22-21LB</strain>
    </source>
</reference>
<dbReference type="Gene3D" id="6.10.340.10">
    <property type="match status" value="1"/>
</dbReference>
<dbReference type="SUPFAM" id="SSF47384">
    <property type="entry name" value="Homodimeric domain of signal transducing histidine kinase"/>
    <property type="match status" value="1"/>
</dbReference>
<dbReference type="CDD" id="cd00075">
    <property type="entry name" value="HATPase"/>
    <property type="match status" value="1"/>
</dbReference>
<dbReference type="Pfam" id="PF02518">
    <property type="entry name" value="HATPase_c"/>
    <property type="match status" value="1"/>
</dbReference>
<dbReference type="GO" id="GO:0016020">
    <property type="term" value="C:membrane"/>
    <property type="evidence" value="ECO:0007669"/>
    <property type="project" value="UniProtKB-SubCell"/>
</dbReference>
<dbReference type="SMART" id="SM00388">
    <property type="entry name" value="HisKA"/>
    <property type="match status" value="1"/>
</dbReference>
<evidence type="ECO:0000256" key="7">
    <source>
        <dbReference type="ARBA" id="ARBA00022777"/>
    </source>
</evidence>
<dbReference type="PANTHER" id="PTHR42878">
    <property type="entry name" value="TWO-COMPONENT HISTIDINE KINASE"/>
    <property type="match status" value="1"/>
</dbReference>
<sequence length="457" mass="53049">MRRLKQISIKRYIIIGIMLSMLLIMLLMLALVNRLAEGAIEEDVQVFLINEMVDASRNFSFKDGKFKKGEKYKEDVDDDEYLLILNKDGEVLYGQYPENLNPHVKINRGRLVTVKGKQKIYYMYDRTSRRLSKEYGDKIYTRIVVNKQNIRSEYLKIKYEGYLMAAIILFLVLLYSLYMAKKITAPLEQMCRVAENVGTDDNLSARVDYDGRFEEIRVLSEANNRMLARIEHMFQVQRQFNSDVAHELRTPVAVVLAQCEYISEKKPSLEDYQEFAEVIERQTRKTNEIIEKLLNLSRMEQGRIKVQYEMVNLQDLLQAICEDEQEKSGENLNISFKLEPIEAYIDIQLMTILVHNLIDNAVKYSGNDVKIEVGTRQVENKIRLWVMDHGCGISKIDQKNIFQPFYRSEKSRNSKGIGLGLSLVQRIAELHGGRIQVESELGKGSTFTLILPVKKEV</sequence>
<feature type="transmembrane region" description="Helical" evidence="11">
    <location>
        <begin position="12"/>
        <end position="32"/>
    </location>
</feature>
<keyword evidence="7 14" id="KW-0418">Kinase</keyword>
<dbReference type="SUPFAM" id="SSF55874">
    <property type="entry name" value="ATPase domain of HSP90 chaperone/DNA topoisomerase II/histidine kinase"/>
    <property type="match status" value="1"/>
</dbReference>
<dbReference type="GO" id="GO:0007234">
    <property type="term" value="P:osmosensory signaling via phosphorelay pathway"/>
    <property type="evidence" value="ECO:0007669"/>
    <property type="project" value="TreeGrafter"/>
</dbReference>
<keyword evidence="10 11" id="KW-0472">Membrane</keyword>
<dbReference type="FunFam" id="3.30.565.10:FF:000006">
    <property type="entry name" value="Sensor histidine kinase WalK"/>
    <property type="match status" value="1"/>
</dbReference>
<evidence type="ECO:0000256" key="11">
    <source>
        <dbReference type="SAM" id="Phobius"/>
    </source>
</evidence>
<proteinExistence type="predicted"/>
<dbReference type="GO" id="GO:0000156">
    <property type="term" value="F:phosphorelay response regulator activity"/>
    <property type="evidence" value="ECO:0007669"/>
    <property type="project" value="TreeGrafter"/>
</dbReference>
<accession>A0A3R6G1N2</accession>
<evidence type="ECO:0000313" key="14">
    <source>
        <dbReference type="EMBL" id="RHG29972.1"/>
    </source>
</evidence>
<keyword evidence="11" id="KW-1133">Transmembrane helix</keyword>
<evidence type="ECO:0000313" key="15">
    <source>
        <dbReference type="Proteomes" id="UP000284051"/>
    </source>
</evidence>
<dbReference type="SMART" id="SM00304">
    <property type="entry name" value="HAMP"/>
    <property type="match status" value="1"/>
</dbReference>
<evidence type="ECO:0000256" key="8">
    <source>
        <dbReference type="ARBA" id="ARBA00022840"/>
    </source>
</evidence>
<evidence type="ECO:0000256" key="5">
    <source>
        <dbReference type="ARBA" id="ARBA00022679"/>
    </source>
</evidence>
<dbReference type="EC" id="2.7.13.3" evidence="3"/>